<keyword evidence="4 5" id="KW-0472">Membrane</keyword>
<accession>A0A160TA25</accession>
<dbReference type="Pfam" id="PF04893">
    <property type="entry name" value="Yip1"/>
    <property type="match status" value="1"/>
</dbReference>
<evidence type="ECO:0000256" key="1">
    <source>
        <dbReference type="ARBA" id="ARBA00004141"/>
    </source>
</evidence>
<comment type="subcellular location">
    <subcellularLocation>
        <location evidence="1">Membrane</location>
        <topology evidence="1">Multi-pass membrane protein</topology>
    </subcellularLocation>
</comment>
<evidence type="ECO:0000256" key="2">
    <source>
        <dbReference type="ARBA" id="ARBA00022692"/>
    </source>
</evidence>
<dbReference type="GO" id="GO:0016020">
    <property type="term" value="C:membrane"/>
    <property type="evidence" value="ECO:0007669"/>
    <property type="project" value="UniProtKB-SubCell"/>
</dbReference>
<evidence type="ECO:0000256" key="3">
    <source>
        <dbReference type="ARBA" id="ARBA00022989"/>
    </source>
</evidence>
<organism evidence="7">
    <name type="scientific">hydrothermal vent metagenome</name>
    <dbReference type="NCBI Taxonomy" id="652676"/>
    <lineage>
        <taxon>unclassified sequences</taxon>
        <taxon>metagenomes</taxon>
        <taxon>ecological metagenomes</taxon>
    </lineage>
</organism>
<dbReference type="AlphaFoldDB" id="A0A160TA25"/>
<gene>
    <name evidence="7" type="ORF">MGWOODY_Tha664</name>
</gene>
<keyword evidence="3 5" id="KW-1133">Transmembrane helix</keyword>
<evidence type="ECO:0000256" key="5">
    <source>
        <dbReference type="SAM" id="Phobius"/>
    </source>
</evidence>
<proteinExistence type="predicted"/>
<protein>
    <submittedName>
        <fullName evidence="7">FIG01345364: inner membrane protein Yip1</fullName>
    </submittedName>
</protein>
<name>A0A160TA25_9ZZZZ</name>
<feature type="transmembrane region" description="Helical" evidence="5">
    <location>
        <begin position="166"/>
        <end position="191"/>
    </location>
</feature>
<feature type="transmembrane region" description="Helical" evidence="5">
    <location>
        <begin position="71"/>
        <end position="96"/>
    </location>
</feature>
<evidence type="ECO:0000313" key="7">
    <source>
        <dbReference type="EMBL" id="CUS41105.1"/>
    </source>
</evidence>
<feature type="transmembrane region" description="Helical" evidence="5">
    <location>
        <begin position="31"/>
        <end position="51"/>
    </location>
</feature>
<feature type="transmembrane region" description="Helical" evidence="5">
    <location>
        <begin position="108"/>
        <end position="126"/>
    </location>
</feature>
<evidence type="ECO:0000259" key="6">
    <source>
        <dbReference type="Pfam" id="PF04893"/>
    </source>
</evidence>
<dbReference type="EMBL" id="CZQC01000036">
    <property type="protein sequence ID" value="CUS41105.1"/>
    <property type="molecule type" value="Genomic_DNA"/>
</dbReference>
<feature type="domain" description="Yip1" evidence="6">
    <location>
        <begin position="7"/>
        <end position="181"/>
    </location>
</feature>
<sequence length="200" mass="22080">MFTNHMFGLIYNPHREWSEIRREGGTSITHAFLRYALLLALIPPFSLFVGTTQMGWSIAGSDIVKLSYDSAVPIAIAFYFALLLGLAFVSYCVFWMERTFGVTASFERCLMFTIYTSTPLFLSGIIGLVPVLWLDVVVVMGAAAYSVYLLYSGVPIFMDIPEERGFIFASSIVTVGLCALVGCMAITVIMWGMGLGPTFI</sequence>
<evidence type="ECO:0000256" key="4">
    <source>
        <dbReference type="ARBA" id="ARBA00023136"/>
    </source>
</evidence>
<keyword evidence="2 5" id="KW-0812">Transmembrane</keyword>
<feature type="transmembrane region" description="Helical" evidence="5">
    <location>
        <begin position="132"/>
        <end position="154"/>
    </location>
</feature>
<reference evidence="7" key="1">
    <citation type="submission" date="2015-10" db="EMBL/GenBank/DDBJ databases">
        <authorList>
            <person name="Gilbert D.G."/>
        </authorList>
    </citation>
    <scope>NUCLEOTIDE SEQUENCE</scope>
</reference>
<dbReference type="InterPro" id="IPR006977">
    <property type="entry name" value="Yip1_dom"/>
</dbReference>